<accession>A0A7C5SZP7</accession>
<dbReference type="InterPro" id="IPR006684">
    <property type="entry name" value="YbgC/YbaW"/>
</dbReference>
<evidence type="ECO:0000256" key="1">
    <source>
        <dbReference type="ARBA" id="ARBA00005953"/>
    </source>
</evidence>
<dbReference type="PIRSF" id="PIRSF003230">
    <property type="entry name" value="YbgC"/>
    <property type="match status" value="1"/>
</dbReference>
<organism evidence="3">
    <name type="scientific">Thermocrinis ruber</name>
    <dbReference type="NCBI Taxonomy" id="75906"/>
    <lineage>
        <taxon>Bacteria</taxon>
        <taxon>Pseudomonadati</taxon>
        <taxon>Aquificota</taxon>
        <taxon>Aquificia</taxon>
        <taxon>Aquificales</taxon>
        <taxon>Aquificaceae</taxon>
        <taxon>Thermocrinis</taxon>
    </lineage>
</organism>
<dbReference type="CDD" id="cd00586">
    <property type="entry name" value="4HBT"/>
    <property type="match status" value="1"/>
</dbReference>
<dbReference type="EMBL" id="DSAC01000001">
    <property type="protein sequence ID" value="HHO73039.1"/>
    <property type="molecule type" value="Genomic_DNA"/>
</dbReference>
<dbReference type="GO" id="GO:0047617">
    <property type="term" value="F:fatty acyl-CoA hydrolase activity"/>
    <property type="evidence" value="ECO:0007669"/>
    <property type="project" value="TreeGrafter"/>
</dbReference>
<dbReference type="AlphaFoldDB" id="A0A7C5SZP7"/>
<dbReference type="Gene3D" id="3.10.129.10">
    <property type="entry name" value="Hotdog Thioesterase"/>
    <property type="match status" value="1"/>
</dbReference>
<proteinExistence type="inferred from homology"/>
<dbReference type="NCBIfam" id="TIGR00051">
    <property type="entry name" value="YbgC/FadM family acyl-CoA thioesterase"/>
    <property type="match status" value="1"/>
</dbReference>
<comment type="caution">
    <text evidence="3">The sequence shown here is derived from an EMBL/GenBank/DDBJ whole genome shotgun (WGS) entry which is preliminary data.</text>
</comment>
<dbReference type="PANTHER" id="PTHR31793">
    <property type="entry name" value="4-HYDROXYBENZOYL-COA THIOESTERASE FAMILY MEMBER"/>
    <property type="match status" value="1"/>
</dbReference>
<reference evidence="3" key="1">
    <citation type="journal article" date="2020" name="mSystems">
        <title>Genome- and Community-Level Interaction Insights into Carbon Utilization and Element Cycling Functions of Hydrothermarchaeota in Hydrothermal Sediment.</title>
        <authorList>
            <person name="Zhou Z."/>
            <person name="Liu Y."/>
            <person name="Xu W."/>
            <person name="Pan J."/>
            <person name="Luo Z.H."/>
            <person name="Li M."/>
        </authorList>
    </citation>
    <scope>NUCLEOTIDE SEQUENCE [LARGE SCALE GENOMIC DNA]</scope>
    <source>
        <strain evidence="3">SpSt-114</strain>
    </source>
</reference>
<evidence type="ECO:0000313" key="3">
    <source>
        <dbReference type="EMBL" id="HHO73039.1"/>
    </source>
</evidence>
<dbReference type="PANTHER" id="PTHR31793:SF27">
    <property type="entry name" value="NOVEL THIOESTERASE SUPERFAMILY DOMAIN AND SAPOSIN A-TYPE DOMAIN CONTAINING PROTEIN (0610012H03RIK)"/>
    <property type="match status" value="1"/>
</dbReference>
<gene>
    <name evidence="3" type="ORF">ENN04_00135</name>
</gene>
<dbReference type="Pfam" id="PF13279">
    <property type="entry name" value="4HBT_2"/>
    <property type="match status" value="1"/>
</dbReference>
<sequence length="126" mass="14982">MIYGRRVQFYETDAQGVMHHSNYFRLFEEARGELLRSLGIPYSKLREEGYEVVLLEAECRFKKPIFYDEEVCVEIKLDSMDRYFFSFSYRVSVEDSLRAEGRTKHCFVKGGRLTSIPKKVRELFNV</sequence>
<dbReference type="InterPro" id="IPR029069">
    <property type="entry name" value="HotDog_dom_sf"/>
</dbReference>
<dbReference type="SUPFAM" id="SSF54637">
    <property type="entry name" value="Thioesterase/thiol ester dehydrase-isomerase"/>
    <property type="match status" value="1"/>
</dbReference>
<comment type="similarity">
    <text evidence="1">Belongs to the 4-hydroxybenzoyl-CoA thioesterase family.</text>
</comment>
<dbReference type="InterPro" id="IPR050563">
    <property type="entry name" value="4-hydroxybenzoyl-CoA_TE"/>
</dbReference>
<keyword evidence="2" id="KW-0378">Hydrolase</keyword>
<protein>
    <submittedName>
        <fullName evidence="3">Acyl-CoA thioesterase</fullName>
    </submittedName>
</protein>
<name>A0A7C5SZP7_9AQUI</name>
<evidence type="ECO:0000256" key="2">
    <source>
        <dbReference type="ARBA" id="ARBA00022801"/>
    </source>
</evidence>